<dbReference type="CDD" id="cd06260">
    <property type="entry name" value="DUF820-like"/>
    <property type="match status" value="1"/>
</dbReference>
<dbReference type="PANTHER" id="PTHR36558:SF1">
    <property type="entry name" value="RESTRICTION ENDONUCLEASE DOMAIN-CONTAINING PROTEIN-RELATED"/>
    <property type="match status" value="1"/>
</dbReference>
<dbReference type="PANTHER" id="PTHR36558">
    <property type="entry name" value="GLR1098 PROTEIN"/>
    <property type="match status" value="1"/>
</dbReference>
<reference evidence="2 3" key="1">
    <citation type="submission" date="2016-10" db="EMBL/GenBank/DDBJ databases">
        <title>Arsenicibacter rosenii gen. nov., sp. nov., an efficient arsenic-methylating bacterium isolated from an arsenic-contaminated paddy soil.</title>
        <authorList>
            <person name="Huang K."/>
        </authorList>
    </citation>
    <scope>NUCLEOTIDE SEQUENCE [LARGE SCALE GENOMIC DNA]</scope>
    <source>
        <strain evidence="2 3">SM-1</strain>
    </source>
</reference>
<name>A0A1S2VIL8_9BACT</name>
<protein>
    <recommendedName>
        <fullName evidence="1">Putative restriction endonuclease domain-containing protein</fullName>
    </recommendedName>
</protein>
<dbReference type="SUPFAM" id="SSF52980">
    <property type="entry name" value="Restriction endonuclease-like"/>
    <property type="match status" value="1"/>
</dbReference>
<dbReference type="Pfam" id="PF05685">
    <property type="entry name" value="Uma2"/>
    <property type="match status" value="1"/>
</dbReference>
<dbReference type="OrthoDB" id="668969at2"/>
<organism evidence="2 3">
    <name type="scientific">Arsenicibacter rosenii</name>
    <dbReference type="NCBI Taxonomy" id="1750698"/>
    <lineage>
        <taxon>Bacteria</taxon>
        <taxon>Pseudomonadati</taxon>
        <taxon>Bacteroidota</taxon>
        <taxon>Cytophagia</taxon>
        <taxon>Cytophagales</taxon>
        <taxon>Spirosomataceae</taxon>
        <taxon>Arsenicibacter</taxon>
    </lineage>
</organism>
<dbReference type="Gene3D" id="3.90.1570.10">
    <property type="entry name" value="tt1808, chain A"/>
    <property type="match status" value="1"/>
</dbReference>
<evidence type="ECO:0000313" key="3">
    <source>
        <dbReference type="Proteomes" id="UP000181790"/>
    </source>
</evidence>
<dbReference type="InterPro" id="IPR008538">
    <property type="entry name" value="Uma2"/>
</dbReference>
<dbReference type="RefSeq" id="WP_071503714.1">
    <property type="nucleotide sequence ID" value="NZ_MORL01000006.1"/>
</dbReference>
<accession>A0A1S2VIL8</accession>
<dbReference type="AlphaFoldDB" id="A0A1S2VIL8"/>
<proteinExistence type="predicted"/>
<dbReference type="EMBL" id="MORL01000006">
    <property type="protein sequence ID" value="OIN58607.1"/>
    <property type="molecule type" value="Genomic_DNA"/>
</dbReference>
<dbReference type="Proteomes" id="UP000181790">
    <property type="component" value="Unassembled WGS sequence"/>
</dbReference>
<feature type="domain" description="Putative restriction endonuclease" evidence="1">
    <location>
        <begin position="11"/>
        <end position="156"/>
    </location>
</feature>
<dbReference type="InterPro" id="IPR011335">
    <property type="entry name" value="Restrct_endonuc-II-like"/>
</dbReference>
<comment type="caution">
    <text evidence="2">The sequence shown here is derived from an EMBL/GenBank/DDBJ whole genome shotgun (WGS) entry which is preliminary data.</text>
</comment>
<keyword evidence="3" id="KW-1185">Reference proteome</keyword>
<gene>
    <name evidence="2" type="ORF">BLX24_13635</name>
</gene>
<evidence type="ECO:0000259" key="1">
    <source>
        <dbReference type="Pfam" id="PF05685"/>
    </source>
</evidence>
<dbReference type="InterPro" id="IPR012296">
    <property type="entry name" value="Nuclease_put_TT1808"/>
</dbReference>
<sequence length="195" mass="21991">MSALNQPFIAPEDYLERERNADYKSEYVQGEVFAMAGASTNHNAIKENVSFAIGSHLRRSTGCRNYSSDQRILVEANGLYTYPDLVVICGPNQYSDMNRDTLTNPCLLGEILSPGTAAYDRGEKFRLYRGIPGFQEYLLIDSARVRAEVFRKNDYGFWYIASEAADIDADVRLESIGLTLTMREVYRETEGIVLA</sequence>
<evidence type="ECO:0000313" key="2">
    <source>
        <dbReference type="EMBL" id="OIN58607.1"/>
    </source>
</evidence>